<reference evidence="2 3" key="1">
    <citation type="submission" date="2018-06" db="EMBL/GenBank/DDBJ databases">
        <authorList>
            <consortium name="Pathogen Informatics"/>
            <person name="Doyle S."/>
        </authorList>
    </citation>
    <scope>NUCLEOTIDE SEQUENCE [LARGE SCALE GENOMIC DNA]</scope>
    <source>
        <strain evidence="2 3">NCTC13316</strain>
    </source>
</reference>
<evidence type="ECO:0000313" key="2">
    <source>
        <dbReference type="EMBL" id="STX50458.1"/>
    </source>
</evidence>
<evidence type="ECO:0000259" key="1">
    <source>
        <dbReference type="Pfam" id="PF00149"/>
    </source>
</evidence>
<sequence length="325" mass="37707">MRRILLISDTHGNLDIINEKANQTKADMVIHAGDFGFYDEQSIYRLSPRELRLLISHSPIWRQYNVDKQTNRDKLIEIVKENRLLGDFPDYISGEKKFSVPVYAVWGNHEDVQVLRQLNSNLSVENLHMLDENHFYQFQNGENKLEFSLYGLGGNFLVSKKLFDKPIAGNGGKVWTVLHQFGALYQQVKNKSKPSIFVSHVSPGKEPLLSRLIMHFMPNFWISGHMGAPFTCTWNQFTIREMNESLSWLETNIDLIEEQYQQGHLTDEAALAYELIKKPISKDDSWYKKLWNINLPDVIDGHTLLVLKENKFSLETYSNGIKFIN</sequence>
<dbReference type="EMBL" id="UGOD01000001">
    <property type="protein sequence ID" value="STX50458.1"/>
    <property type="molecule type" value="Genomic_DNA"/>
</dbReference>
<dbReference type="Proteomes" id="UP000254794">
    <property type="component" value="Unassembled WGS sequence"/>
</dbReference>
<dbReference type="InterPro" id="IPR029052">
    <property type="entry name" value="Metallo-depent_PP-like"/>
</dbReference>
<dbReference type="PANTHER" id="PTHR31987">
    <property type="entry name" value="GLUTAMINASE A-RELATED"/>
    <property type="match status" value="1"/>
</dbReference>
<gene>
    <name evidence="2" type="ORF">NCTC13316_00539</name>
</gene>
<dbReference type="InterPro" id="IPR004843">
    <property type="entry name" value="Calcineurin-like_PHP"/>
</dbReference>
<feature type="domain" description="Calcineurin-like phosphoesterase" evidence="1">
    <location>
        <begin position="3"/>
        <end position="226"/>
    </location>
</feature>
<dbReference type="GO" id="GO:0016787">
    <property type="term" value="F:hydrolase activity"/>
    <property type="evidence" value="ECO:0007669"/>
    <property type="project" value="InterPro"/>
</dbReference>
<accession>A0A378JIG6</accession>
<keyword evidence="3" id="KW-1185">Reference proteome</keyword>
<proteinExistence type="predicted"/>
<dbReference type="PANTHER" id="PTHR31987:SF11">
    <property type="entry name" value="DUF2433 DOMAIN-CONTAINING PROTEIN"/>
    <property type="match status" value="1"/>
</dbReference>
<dbReference type="Gene3D" id="3.60.21.10">
    <property type="match status" value="1"/>
</dbReference>
<dbReference type="Pfam" id="PF00149">
    <property type="entry name" value="Metallophos"/>
    <property type="match status" value="1"/>
</dbReference>
<organism evidence="2 3">
    <name type="scientific">Legionella busanensis</name>
    <dbReference type="NCBI Taxonomy" id="190655"/>
    <lineage>
        <taxon>Bacteria</taxon>
        <taxon>Pseudomonadati</taxon>
        <taxon>Pseudomonadota</taxon>
        <taxon>Gammaproteobacteria</taxon>
        <taxon>Legionellales</taxon>
        <taxon>Legionellaceae</taxon>
        <taxon>Legionella</taxon>
    </lineage>
</organism>
<dbReference type="RefSeq" id="WP_115330175.1">
    <property type="nucleotide sequence ID" value="NZ_CAAAHP010000004.1"/>
</dbReference>
<evidence type="ECO:0000313" key="3">
    <source>
        <dbReference type="Proteomes" id="UP000254794"/>
    </source>
</evidence>
<dbReference type="OrthoDB" id="9813918at2"/>
<protein>
    <submittedName>
        <fullName evidence="2">Putative Metallophosphoesterase</fullName>
    </submittedName>
</protein>
<dbReference type="SUPFAM" id="SSF56300">
    <property type="entry name" value="Metallo-dependent phosphatases"/>
    <property type="match status" value="1"/>
</dbReference>
<name>A0A378JIG6_9GAMM</name>
<dbReference type="InterPro" id="IPR052743">
    <property type="entry name" value="Glutaminase_GtaA"/>
</dbReference>
<dbReference type="AlphaFoldDB" id="A0A378JIG6"/>